<dbReference type="Proteomes" id="UP001055439">
    <property type="component" value="Chromosome 3"/>
</dbReference>
<evidence type="ECO:0000256" key="1">
    <source>
        <dbReference type="ARBA" id="ARBA00004123"/>
    </source>
</evidence>
<organism evidence="12 13">
    <name type="scientific">Musa troglodytarum</name>
    <name type="common">fe'i banana</name>
    <dbReference type="NCBI Taxonomy" id="320322"/>
    <lineage>
        <taxon>Eukaryota</taxon>
        <taxon>Viridiplantae</taxon>
        <taxon>Streptophyta</taxon>
        <taxon>Embryophyta</taxon>
        <taxon>Tracheophyta</taxon>
        <taxon>Spermatophyta</taxon>
        <taxon>Magnoliopsida</taxon>
        <taxon>Liliopsida</taxon>
        <taxon>Zingiberales</taxon>
        <taxon>Musaceae</taxon>
        <taxon>Musa</taxon>
    </lineage>
</organism>
<dbReference type="OrthoDB" id="514967at2759"/>
<feature type="compositionally biased region" description="Polar residues" evidence="10">
    <location>
        <begin position="221"/>
        <end position="238"/>
    </location>
</feature>
<dbReference type="InterPro" id="IPR044817">
    <property type="entry name" value="SBP-like"/>
</dbReference>
<evidence type="ECO:0000256" key="8">
    <source>
        <dbReference type="ARBA" id="ARBA00023242"/>
    </source>
</evidence>
<accession>A0A9E7FBZ3</accession>
<keyword evidence="2" id="KW-0479">Metal-binding</keyword>
<name>A0A9E7FBZ3_9LILI</name>
<evidence type="ECO:0000256" key="3">
    <source>
        <dbReference type="ARBA" id="ARBA00022771"/>
    </source>
</evidence>
<dbReference type="GO" id="GO:0008270">
    <property type="term" value="F:zinc ion binding"/>
    <property type="evidence" value="ECO:0007669"/>
    <property type="project" value="UniProtKB-KW"/>
</dbReference>
<keyword evidence="6" id="KW-0238">DNA-binding</keyword>
<keyword evidence="4" id="KW-0862">Zinc</keyword>
<dbReference type="EMBL" id="CP097505">
    <property type="protein sequence ID" value="URD92516.1"/>
    <property type="molecule type" value="Genomic_DNA"/>
</dbReference>
<evidence type="ECO:0000256" key="4">
    <source>
        <dbReference type="ARBA" id="ARBA00022833"/>
    </source>
</evidence>
<evidence type="ECO:0000256" key="9">
    <source>
        <dbReference type="PROSITE-ProRule" id="PRU00470"/>
    </source>
</evidence>
<gene>
    <name evidence="12" type="ORF">MUK42_00086</name>
</gene>
<evidence type="ECO:0000259" key="11">
    <source>
        <dbReference type="PROSITE" id="PS51141"/>
    </source>
</evidence>
<dbReference type="PROSITE" id="PS51141">
    <property type="entry name" value="ZF_SBP"/>
    <property type="match status" value="1"/>
</dbReference>
<evidence type="ECO:0000256" key="2">
    <source>
        <dbReference type="ARBA" id="ARBA00022723"/>
    </source>
</evidence>
<keyword evidence="13" id="KW-1185">Reference proteome</keyword>
<keyword evidence="5" id="KW-0805">Transcription regulation</keyword>
<keyword evidence="3 9" id="KW-0863">Zinc-finger</keyword>
<evidence type="ECO:0000256" key="10">
    <source>
        <dbReference type="SAM" id="MobiDB-lite"/>
    </source>
</evidence>
<dbReference type="InterPro" id="IPR004333">
    <property type="entry name" value="SBP_dom"/>
</dbReference>
<dbReference type="Gene3D" id="4.10.1100.10">
    <property type="entry name" value="Transcription factor, SBP-box domain"/>
    <property type="match status" value="1"/>
</dbReference>
<keyword evidence="7" id="KW-0804">Transcription</keyword>
<dbReference type="PANTHER" id="PTHR31251">
    <property type="entry name" value="SQUAMOSA PROMOTER-BINDING-LIKE PROTEIN 4"/>
    <property type="match status" value="1"/>
</dbReference>
<dbReference type="AlphaFoldDB" id="A0A9E7FBZ3"/>
<comment type="subcellular location">
    <subcellularLocation>
        <location evidence="1">Nucleus</location>
    </subcellularLocation>
</comment>
<keyword evidence="8" id="KW-0539">Nucleus</keyword>
<dbReference type="SUPFAM" id="SSF103612">
    <property type="entry name" value="SBT domain"/>
    <property type="match status" value="1"/>
</dbReference>
<feature type="region of interest" description="Disordered" evidence="10">
    <location>
        <begin position="198"/>
        <end position="238"/>
    </location>
</feature>
<feature type="region of interest" description="Disordered" evidence="10">
    <location>
        <begin position="329"/>
        <end position="354"/>
    </location>
</feature>
<dbReference type="GO" id="GO:0005634">
    <property type="term" value="C:nucleus"/>
    <property type="evidence" value="ECO:0007669"/>
    <property type="project" value="UniProtKB-SubCell"/>
</dbReference>
<evidence type="ECO:0000313" key="13">
    <source>
        <dbReference type="Proteomes" id="UP001055439"/>
    </source>
</evidence>
<dbReference type="GO" id="GO:0003677">
    <property type="term" value="F:DNA binding"/>
    <property type="evidence" value="ECO:0007669"/>
    <property type="project" value="UniProtKB-KW"/>
</dbReference>
<reference evidence="12" key="1">
    <citation type="submission" date="2022-05" db="EMBL/GenBank/DDBJ databases">
        <title>The Musa troglodytarum L. genome provides insights into the mechanism of non-climacteric behaviour and enrichment of carotenoids.</title>
        <authorList>
            <person name="Wang J."/>
        </authorList>
    </citation>
    <scope>NUCLEOTIDE SEQUENCE</scope>
    <source>
        <tissue evidence="12">Leaf</tissue>
    </source>
</reference>
<dbReference type="PANTHER" id="PTHR31251:SF169">
    <property type="entry name" value="SQUAMOSA PROMOTER-BINDING-LIKE PROTEIN 8"/>
    <property type="match status" value="1"/>
</dbReference>
<evidence type="ECO:0000256" key="5">
    <source>
        <dbReference type="ARBA" id="ARBA00023015"/>
    </source>
</evidence>
<sequence length="354" mass="38601">MMNRSSSAEAYFAPSMMSFVALEGSSQKHQTWDWETSSIDANTTTPVTTSNLQSHPFFPSVPLLDCAPPPLLPMTNSFPFYPPPPLPEYPVALIKREDGVGGRIGLNLGRRTYFSSGEPLTTRGAYSFSHQPPRCQAEGCRADLSGAKHYHRRHKVCEFHSKAAVVVVGGSQQRFCQQCSRFHGLAEFDEAKRSCRKRLADHNRRRRKPQPPATMAEPSAPGNTNASSRAQKTTGDSSNLGAPIPLFYHQQPLALMVSPLLMHLPLRNWTASTEPTAAVCTTNASTMVGPEGQQHQDKGQLLRNGPAFSRGGVAAGEGDMGPDPMYQTQGHFVESSSSPSASNAASFRHHNLFP</sequence>
<evidence type="ECO:0000256" key="7">
    <source>
        <dbReference type="ARBA" id="ARBA00023163"/>
    </source>
</evidence>
<dbReference type="FunFam" id="4.10.1100.10:FF:000001">
    <property type="entry name" value="Squamosa promoter-binding-like protein 14"/>
    <property type="match status" value="1"/>
</dbReference>
<evidence type="ECO:0000313" key="12">
    <source>
        <dbReference type="EMBL" id="URD92516.1"/>
    </source>
</evidence>
<proteinExistence type="predicted"/>
<protein>
    <submittedName>
        <fullName evidence="12">Transcription, DNA-dependent</fullName>
    </submittedName>
</protein>
<evidence type="ECO:0000256" key="6">
    <source>
        <dbReference type="ARBA" id="ARBA00023125"/>
    </source>
</evidence>
<feature type="compositionally biased region" description="Low complexity" evidence="10">
    <location>
        <begin position="335"/>
        <end position="346"/>
    </location>
</feature>
<dbReference type="InterPro" id="IPR036893">
    <property type="entry name" value="SBP_sf"/>
</dbReference>
<dbReference type="Pfam" id="PF03110">
    <property type="entry name" value="SBP"/>
    <property type="match status" value="1"/>
</dbReference>
<feature type="domain" description="SBP-type" evidence="11">
    <location>
        <begin position="132"/>
        <end position="209"/>
    </location>
</feature>